<feature type="transmembrane region" description="Helical" evidence="1">
    <location>
        <begin position="103"/>
        <end position="122"/>
    </location>
</feature>
<name>A0A0G0V9L5_9BACT</name>
<dbReference type="SUPFAM" id="SSF103473">
    <property type="entry name" value="MFS general substrate transporter"/>
    <property type="match status" value="1"/>
</dbReference>
<dbReference type="Pfam" id="PF07690">
    <property type="entry name" value="MFS_1"/>
    <property type="match status" value="1"/>
</dbReference>
<evidence type="ECO:0000256" key="1">
    <source>
        <dbReference type="SAM" id="Phobius"/>
    </source>
</evidence>
<evidence type="ECO:0000313" key="3">
    <source>
        <dbReference type="Proteomes" id="UP000034108"/>
    </source>
</evidence>
<dbReference type="InterPro" id="IPR052528">
    <property type="entry name" value="Sugar_transport-like"/>
</dbReference>
<dbReference type="Proteomes" id="UP000034108">
    <property type="component" value="Unassembled WGS sequence"/>
</dbReference>
<dbReference type="Gene3D" id="1.20.1250.20">
    <property type="entry name" value="MFS general substrate transporter like domains"/>
    <property type="match status" value="1"/>
</dbReference>
<feature type="transmembrane region" description="Helical" evidence="1">
    <location>
        <begin position="143"/>
        <end position="164"/>
    </location>
</feature>
<dbReference type="GO" id="GO:0022857">
    <property type="term" value="F:transmembrane transporter activity"/>
    <property type="evidence" value="ECO:0007669"/>
    <property type="project" value="InterPro"/>
</dbReference>
<feature type="transmembrane region" description="Helical" evidence="1">
    <location>
        <begin position="170"/>
        <end position="189"/>
    </location>
</feature>
<gene>
    <name evidence="2" type="ORF">UU49_C0025G0003</name>
</gene>
<dbReference type="InterPro" id="IPR036259">
    <property type="entry name" value="MFS_trans_sf"/>
</dbReference>
<dbReference type="AlphaFoldDB" id="A0A0G0V9L5"/>
<accession>A0A0G0V9L5</accession>
<proteinExistence type="predicted"/>
<feature type="transmembrane region" description="Helical" evidence="1">
    <location>
        <begin position="282"/>
        <end position="305"/>
    </location>
</feature>
<feature type="transmembrane region" description="Helical" evidence="1">
    <location>
        <begin position="79"/>
        <end position="97"/>
    </location>
</feature>
<keyword evidence="1" id="KW-1133">Transmembrane helix</keyword>
<comment type="caution">
    <text evidence="2">The sequence shown here is derived from an EMBL/GenBank/DDBJ whole genome shotgun (WGS) entry which is preliminary data.</text>
</comment>
<dbReference type="STRING" id="1619048.UU49_C0025G0003"/>
<sequence length="389" mass="45196">MKRVEKEILSRGFLSLLKAKTIVMIASGLLGLFLPIFLYELFNNNFLYVAFYFGVGYLLYVLFVPLGAKFLNYFGFRRALRVSIFFSSFFYVIFYFINQDNMIYLVPLSIFISLIYRIFYWVPYHTDFTKFSNKKNLGKEVSFLEAIRDIIGIFIPIVAGFIITRFGFDVLFVVAIIIYLLSGIAYLTIPETNEKFIWGYIETWKNFLSKKMIKDMGAFAANGAEEIVGMIVWPIFIFELLKGDYLKIGFIATLIIGVTVILQLFIGKYLNNEKTEEKMLKFGTIFYALGWIFKIFIATSFHIFIVDVYHNIMSVFTKTPFDALTYEISADQGHYIDEFTVLREIAINLGRSIMIVLIIAMFLFFSIQWTFILAAIASLFLNLLREKKL</sequence>
<dbReference type="PANTHER" id="PTHR23526:SF2">
    <property type="entry name" value="MAJOR FACILITATOR SUPERFAMILY (MFS) PROFILE DOMAIN-CONTAINING PROTEIN"/>
    <property type="match status" value="1"/>
</dbReference>
<feature type="transmembrane region" description="Helical" evidence="1">
    <location>
        <begin position="21"/>
        <end position="39"/>
    </location>
</feature>
<feature type="transmembrane region" description="Helical" evidence="1">
    <location>
        <begin position="45"/>
        <end position="67"/>
    </location>
</feature>
<keyword evidence="1" id="KW-0472">Membrane</keyword>
<dbReference type="PANTHER" id="PTHR23526">
    <property type="entry name" value="INTEGRAL MEMBRANE TRANSPORT PROTEIN-RELATED"/>
    <property type="match status" value="1"/>
</dbReference>
<dbReference type="InterPro" id="IPR011701">
    <property type="entry name" value="MFS"/>
</dbReference>
<dbReference type="EMBL" id="LCAV01000025">
    <property type="protein sequence ID" value="KKR97713.1"/>
    <property type="molecule type" value="Genomic_DNA"/>
</dbReference>
<feature type="transmembrane region" description="Helical" evidence="1">
    <location>
        <begin position="248"/>
        <end position="270"/>
    </location>
</feature>
<feature type="transmembrane region" description="Helical" evidence="1">
    <location>
        <begin position="353"/>
        <end position="384"/>
    </location>
</feature>
<evidence type="ECO:0000313" key="2">
    <source>
        <dbReference type="EMBL" id="KKR97713.1"/>
    </source>
</evidence>
<reference evidence="2 3" key="1">
    <citation type="journal article" date="2015" name="Nature">
        <title>rRNA introns, odd ribosomes, and small enigmatic genomes across a large radiation of phyla.</title>
        <authorList>
            <person name="Brown C.T."/>
            <person name="Hug L.A."/>
            <person name="Thomas B.C."/>
            <person name="Sharon I."/>
            <person name="Castelle C.J."/>
            <person name="Singh A."/>
            <person name="Wilkins M.J."/>
            <person name="Williams K.H."/>
            <person name="Banfield J.F."/>
        </authorList>
    </citation>
    <scope>NUCLEOTIDE SEQUENCE [LARGE SCALE GENOMIC DNA]</scope>
</reference>
<keyword evidence="1" id="KW-0812">Transmembrane</keyword>
<evidence type="ECO:0008006" key="4">
    <source>
        <dbReference type="Google" id="ProtNLM"/>
    </source>
</evidence>
<protein>
    <recommendedName>
        <fullName evidence="4">Major facilitator superfamily</fullName>
    </recommendedName>
</protein>
<feature type="transmembrane region" description="Helical" evidence="1">
    <location>
        <begin position="216"/>
        <end position="236"/>
    </location>
</feature>
<organism evidence="2 3">
    <name type="scientific">Candidatus Magasanikbacteria bacterium GW2011_GWC2_41_17</name>
    <dbReference type="NCBI Taxonomy" id="1619048"/>
    <lineage>
        <taxon>Bacteria</taxon>
        <taxon>Candidatus Magasanikiibacteriota</taxon>
    </lineage>
</organism>